<keyword evidence="5" id="KW-0143">Chaperone</keyword>
<dbReference type="Gene3D" id="2.60.260.20">
    <property type="entry name" value="Urease metallochaperone UreE, N-terminal domain"/>
    <property type="match status" value="2"/>
</dbReference>
<dbReference type="PROSITE" id="PS50076">
    <property type="entry name" value="DNAJ_2"/>
    <property type="match status" value="1"/>
</dbReference>
<dbReference type="InterPro" id="IPR012724">
    <property type="entry name" value="DnaJ"/>
</dbReference>
<feature type="binding site" evidence="5">
    <location>
        <position position="231"/>
    </location>
    <ligand>
        <name>Zn(2+)</name>
        <dbReference type="ChEBI" id="CHEBI:29105"/>
        <label>1</label>
    </ligand>
</feature>
<feature type="repeat" description="CXXCXGXG motif" evidence="5">
    <location>
        <begin position="214"/>
        <end position="221"/>
    </location>
</feature>
<dbReference type="FunFam" id="2.60.260.20:FF:000013">
    <property type="entry name" value="DnaJ subfamily B member 11"/>
    <property type="match status" value="1"/>
</dbReference>
<feature type="binding site" evidence="5">
    <location>
        <position position="228"/>
    </location>
    <ligand>
        <name>Zn(2+)</name>
        <dbReference type="ChEBI" id="CHEBI:29105"/>
        <label>1</label>
    </ligand>
</feature>
<feature type="binding site" evidence="5">
    <location>
        <position position="191"/>
    </location>
    <ligand>
        <name>Zn(2+)</name>
        <dbReference type="ChEBI" id="CHEBI:29105"/>
        <label>2</label>
    </ligand>
</feature>
<evidence type="ECO:0000256" key="4">
    <source>
        <dbReference type="ARBA" id="ARBA00022833"/>
    </source>
</evidence>
<dbReference type="CDD" id="cd10719">
    <property type="entry name" value="DnaJ_zf"/>
    <property type="match status" value="1"/>
</dbReference>
<dbReference type="GO" id="GO:0051082">
    <property type="term" value="F:unfolded protein binding"/>
    <property type="evidence" value="ECO:0007669"/>
    <property type="project" value="UniProtKB-UniRule"/>
</dbReference>
<keyword evidence="2 5" id="KW-0677">Repeat</keyword>
<dbReference type="InterPro" id="IPR018253">
    <property type="entry name" value="DnaJ_domain_CS"/>
</dbReference>
<evidence type="ECO:0000256" key="6">
    <source>
        <dbReference type="PROSITE-ProRule" id="PRU00546"/>
    </source>
</evidence>
<dbReference type="PROSITE" id="PS51188">
    <property type="entry name" value="ZF_CR"/>
    <property type="match status" value="1"/>
</dbReference>
<dbReference type="SUPFAM" id="SSF49493">
    <property type="entry name" value="HSP40/DnaJ peptide-binding domain"/>
    <property type="match status" value="2"/>
</dbReference>
<keyword evidence="5" id="KW-0963">Cytoplasm</keyword>
<dbReference type="PANTHER" id="PTHR43096">
    <property type="entry name" value="DNAJ HOMOLOG 1, MITOCHONDRIAL-RELATED"/>
    <property type="match status" value="1"/>
</dbReference>
<dbReference type="GO" id="GO:0031072">
    <property type="term" value="F:heat shock protein binding"/>
    <property type="evidence" value="ECO:0007669"/>
    <property type="project" value="InterPro"/>
</dbReference>
<sequence>MAKDYYKILGINKNASEEEIKKAFRGLAHKYHPDKGGDEKKFKEINEAYQVLSNKEKRSQYDRFGQVFSGQGGPAYGGEGAGFGFKWPFGGQAGPFGFGEDGPFGEVKFDFGGDFGDLGDVFDAFFEGLGVRQKRRTYQRGADVQVIEEISLEEAFRGTEKKIRYSVSVRCEKCNGLGHDPKAGFEKCGVCGGRGEVKEIKRTFFGQFEQVKICERCFGAGEIPKKICDVCRGSGKVRGEKNIALEIRPGISDGQIIKIPSAGEAGERGTKEGDLYVRIKIKPHPVFRRQGDDLMVKKEVNLIDLLLEKKIEISTISGNKLKIEIPAGFDLKENLRIFGEGMPHFGPPAGGSRGNLIVEFTIKTPKKLSAKAKKILEDLEGELD</sequence>
<evidence type="ECO:0000313" key="9">
    <source>
        <dbReference type="EMBL" id="PIU98881.1"/>
    </source>
</evidence>
<dbReference type="SMART" id="SM00271">
    <property type="entry name" value="DnaJ"/>
    <property type="match status" value="1"/>
</dbReference>
<feature type="binding site" evidence="5">
    <location>
        <position position="214"/>
    </location>
    <ligand>
        <name>Zn(2+)</name>
        <dbReference type="ChEBI" id="CHEBI:29105"/>
        <label>2</label>
    </ligand>
</feature>
<dbReference type="GO" id="GO:0042026">
    <property type="term" value="P:protein refolding"/>
    <property type="evidence" value="ECO:0007669"/>
    <property type="project" value="TreeGrafter"/>
</dbReference>
<dbReference type="GO" id="GO:0005737">
    <property type="term" value="C:cytoplasm"/>
    <property type="evidence" value="ECO:0007669"/>
    <property type="project" value="UniProtKB-SubCell"/>
</dbReference>
<feature type="zinc finger region" description="CR-type" evidence="6">
    <location>
        <begin position="158"/>
        <end position="240"/>
    </location>
</feature>
<dbReference type="InterPro" id="IPR002939">
    <property type="entry name" value="DnaJ_C"/>
</dbReference>
<dbReference type="PANTHER" id="PTHR43096:SF10">
    <property type="entry name" value="CHAPERONE PROTEIN DNAJ A6, CHLOROPLASTIC"/>
    <property type="match status" value="1"/>
</dbReference>
<dbReference type="Gene3D" id="2.10.230.10">
    <property type="entry name" value="Heat shock protein DnaJ, cysteine-rich domain"/>
    <property type="match status" value="1"/>
</dbReference>
<dbReference type="GO" id="GO:0009408">
    <property type="term" value="P:response to heat"/>
    <property type="evidence" value="ECO:0007669"/>
    <property type="project" value="InterPro"/>
</dbReference>
<evidence type="ECO:0000259" key="7">
    <source>
        <dbReference type="PROSITE" id="PS50076"/>
    </source>
</evidence>
<evidence type="ECO:0000256" key="3">
    <source>
        <dbReference type="ARBA" id="ARBA00022771"/>
    </source>
</evidence>
<gene>
    <name evidence="5" type="primary">dnaJ</name>
    <name evidence="9" type="ORF">COS60_00720</name>
</gene>
<evidence type="ECO:0000256" key="2">
    <source>
        <dbReference type="ARBA" id="ARBA00022737"/>
    </source>
</evidence>
<organism evidence="9 10">
    <name type="scientific">Candidatus Wolfebacteria bacterium CG03_land_8_20_14_0_80_39_317</name>
    <dbReference type="NCBI Taxonomy" id="1975068"/>
    <lineage>
        <taxon>Bacteria</taxon>
        <taxon>Candidatus Wolfeibacteriota</taxon>
    </lineage>
</organism>
<dbReference type="InterPro" id="IPR036869">
    <property type="entry name" value="J_dom_sf"/>
</dbReference>
<dbReference type="SUPFAM" id="SSF46565">
    <property type="entry name" value="Chaperone J-domain"/>
    <property type="match status" value="1"/>
</dbReference>
<dbReference type="InterPro" id="IPR008971">
    <property type="entry name" value="HSP40/DnaJ_pept-bd"/>
</dbReference>
<keyword evidence="1 5" id="KW-0479">Metal-binding</keyword>
<proteinExistence type="inferred from homology"/>
<feature type="repeat" description="CXXCXGXG motif" evidence="5">
    <location>
        <begin position="228"/>
        <end position="235"/>
    </location>
</feature>
<keyword evidence="5" id="KW-0235">DNA replication</keyword>
<comment type="function">
    <text evidence="5">Participates actively in the response to hyperosmotic and heat shock by preventing the aggregation of stress-denatured proteins and by disaggregating proteins, also in an autonomous, DnaK-independent fashion. Unfolded proteins bind initially to DnaJ; upon interaction with the DnaJ-bound protein, DnaK hydrolyzes its bound ATP, resulting in the formation of a stable complex. GrpE releases ADP from DnaK; ATP binding to DnaK triggers the release of the substrate protein, thus completing the reaction cycle. Several rounds of ATP-dependent interactions between DnaJ, DnaK and GrpE are required for fully efficient folding. Also involved, together with DnaK and GrpE, in the DNA replication of plasmids through activation of initiation proteins.</text>
</comment>
<dbReference type="PRINTS" id="PR00625">
    <property type="entry name" value="JDOMAIN"/>
</dbReference>
<comment type="domain">
    <text evidence="5">The J domain is necessary and sufficient to stimulate DnaK ATPase activity. Zinc center 1 plays an important role in the autonomous, DnaK-independent chaperone activity of DnaJ. Zinc center 2 is essential for interaction with DnaK and for DnaJ activity.</text>
</comment>
<keyword evidence="5" id="KW-0346">Stress response</keyword>
<dbReference type="PROSITE" id="PS00636">
    <property type="entry name" value="DNAJ_1"/>
    <property type="match status" value="1"/>
</dbReference>
<dbReference type="Gene3D" id="1.10.287.110">
    <property type="entry name" value="DnaJ domain"/>
    <property type="match status" value="1"/>
</dbReference>
<dbReference type="GO" id="GO:0005524">
    <property type="term" value="F:ATP binding"/>
    <property type="evidence" value="ECO:0007669"/>
    <property type="project" value="InterPro"/>
</dbReference>
<dbReference type="Pfam" id="PF01556">
    <property type="entry name" value="DnaJ_C"/>
    <property type="match status" value="1"/>
</dbReference>
<dbReference type="CDD" id="cd06257">
    <property type="entry name" value="DnaJ"/>
    <property type="match status" value="1"/>
</dbReference>
<dbReference type="Pfam" id="PF00226">
    <property type="entry name" value="DnaJ"/>
    <property type="match status" value="1"/>
</dbReference>
<dbReference type="GO" id="GO:0008270">
    <property type="term" value="F:zinc ion binding"/>
    <property type="evidence" value="ECO:0007669"/>
    <property type="project" value="UniProtKB-UniRule"/>
</dbReference>
<dbReference type="AlphaFoldDB" id="A0A2M7B6Z8"/>
<accession>A0A2M7B6Z8</accession>
<dbReference type="InterPro" id="IPR036410">
    <property type="entry name" value="HSP_DnaJ_Cys-rich_dom_sf"/>
</dbReference>
<feature type="repeat" description="CXXCXGXG motif" evidence="5">
    <location>
        <begin position="188"/>
        <end position="195"/>
    </location>
</feature>
<comment type="similarity">
    <text evidence="5">Belongs to the DnaJ family.</text>
</comment>
<keyword evidence="3 5" id="KW-0863">Zinc-finger</keyword>
<dbReference type="InterPro" id="IPR001623">
    <property type="entry name" value="DnaJ_domain"/>
</dbReference>
<keyword evidence="4 5" id="KW-0862">Zinc</keyword>
<dbReference type="EMBL" id="PEVI01000021">
    <property type="protein sequence ID" value="PIU98881.1"/>
    <property type="molecule type" value="Genomic_DNA"/>
</dbReference>
<feature type="domain" description="CR-type" evidence="8">
    <location>
        <begin position="158"/>
        <end position="240"/>
    </location>
</feature>
<comment type="subunit">
    <text evidence="5">Homodimer.</text>
</comment>
<feature type="domain" description="J" evidence="7">
    <location>
        <begin position="4"/>
        <end position="65"/>
    </location>
</feature>
<evidence type="ECO:0000256" key="5">
    <source>
        <dbReference type="HAMAP-Rule" id="MF_01152"/>
    </source>
</evidence>
<dbReference type="Proteomes" id="UP000231704">
    <property type="component" value="Unassembled WGS sequence"/>
</dbReference>
<name>A0A2M7B6Z8_9BACT</name>
<feature type="binding site" evidence="5">
    <location>
        <position position="188"/>
    </location>
    <ligand>
        <name>Zn(2+)</name>
        <dbReference type="ChEBI" id="CHEBI:29105"/>
        <label>2</label>
    </ligand>
</feature>
<reference evidence="10" key="1">
    <citation type="submission" date="2017-09" db="EMBL/GenBank/DDBJ databases">
        <title>Depth-based differentiation of microbial function through sediment-hosted aquifers and enrichment of novel symbionts in the deep terrestrial subsurface.</title>
        <authorList>
            <person name="Probst A.J."/>
            <person name="Ladd B."/>
            <person name="Jarett J.K."/>
            <person name="Geller-Mcgrath D.E."/>
            <person name="Sieber C.M.K."/>
            <person name="Emerson J.B."/>
            <person name="Anantharaman K."/>
            <person name="Thomas B.C."/>
            <person name="Malmstrom R."/>
            <person name="Stieglmeier M."/>
            <person name="Klingl A."/>
            <person name="Woyke T."/>
            <person name="Ryan C.M."/>
            <person name="Banfield J.F."/>
        </authorList>
    </citation>
    <scope>NUCLEOTIDE SEQUENCE [LARGE SCALE GENOMIC DNA]</scope>
</reference>
<comment type="caution">
    <text evidence="9">The sequence shown here is derived from an EMBL/GenBank/DDBJ whole genome shotgun (WGS) entry which is preliminary data.</text>
</comment>
<protein>
    <recommendedName>
        <fullName evidence="5">Chaperone protein DnaJ</fullName>
    </recommendedName>
</protein>
<dbReference type="SUPFAM" id="SSF57938">
    <property type="entry name" value="DnaJ/Hsp40 cysteine-rich domain"/>
    <property type="match status" value="1"/>
</dbReference>
<comment type="cofactor">
    <cofactor evidence="5">
        <name>Zn(2+)</name>
        <dbReference type="ChEBI" id="CHEBI:29105"/>
    </cofactor>
    <text evidence="5">Binds 2 Zn(2+) ions per monomer.</text>
</comment>
<feature type="repeat" description="CXXCXGXG motif" evidence="5">
    <location>
        <begin position="171"/>
        <end position="178"/>
    </location>
</feature>
<dbReference type="GO" id="GO:0006260">
    <property type="term" value="P:DNA replication"/>
    <property type="evidence" value="ECO:0007669"/>
    <property type="project" value="UniProtKB-KW"/>
</dbReference>
<evidence type="ECO:0000256" key="1">
    <source>
        <dbReference type="ARBA" id="ARBA00022723"/>
    </source>
</evidence>
<evidence type="ECO:0000313" key="10">
    <source>
        <dbReference type="Proteomes" id="UP000231704"/>
    </source>
</evidence>
<comment type="subcellular location">
    <subcellularLocation>
        <location evidence="5">Cytoplasm</location>
    </subcellularLocation>
</comment>
<feature type="binding site" evidence="5">
    <location>
        <position position="217"/>
    </location>
    <ligand>
        <name>Zn(2+)</name>
        <dbReference type="ChEBI" id="CHEBI:29105"/>
        <label>2</label>
    </ligand>
</feature>
<evidence type="ECO:0000259" key="8">
    <source>
        <dbReference type="PROSITE" id="PS51188"/>
    </source>
</evidence>
<feature type="binding site" evidence="5">
    <location>
        <position position="171"/>
    </location>
    <ligand>
        <name>Zn(2+)</name>
        <dbReference type="ChEBI" id="CHEBI:29105"/>
        <label>1</label>
    </ligand>
</feature>
<dbReference type="HAMAP" id="MF_01152">
    <property type="entry name" value="DnaJ"/>
    <property type="match status" value="1"/>
</dbReference>
<dbReference type="CDD" id="cd10747">
    <property type="entry name" value="DnaJ_C"/>
    <property type="match status" value="1"/>
</dbReference>
<feature type="binding site" evidence="5">
    <location>
        <position position="174"/>
    </location>
    <ligand>
        <name>Zn(2+)</name>
        <dbReference type="ChEBI" id="CHEBI:29105"/>
        <label>1</label>
    </ligand>
</feature>
<dbReference type="InterPro" id="IPR001305">
    <property type="entry name" value="HSP_DnaJ_Cys-rich_dom"/>
</dbReference>
<dbReference type="Pfam" id="PF00684">
    <property type="entry name" value="DnaJ_CXXCXGXG"/>
    <property type="match status" value="1"/>
</dbReference>